<protein>
    <submittedName>
        <fullName evidence="2">General transcription and DNA repair factor IIH subunit TFB5</fullName>
    </submittedName>
</protein>
<dbReference type="Proteomes" id="UP000095286">
    <property type="component" value="Unplaced"/>
</dbReference>
<organism evidence="1 2">
    <name type="scientific">Rhabditophanes sp. KR3021</name>
    <dbReference type="NCBI Taxonomy" id="114890"/>
    <lineage>
        <taxon>Eukaryota</taxon>
        <taxon>Metazoa</taxon>
        <taxon>Ecdysozoa</taxon>
        <taxon>Nematoda</taxon>
        <taxon>Chromadorea</taxon>
        <taxon>Rhabditida</taxon>
        <taxon>Tylenchina</taxon>
        <taxon>Panagrolaimomorpha</taxon>
        <taxon>Strongyloidoidea</taxon>
        <taxon>Alloionematidae</taxon>
        <taxon>Rhabditophanes</taxon>
    </lineage>
</organism>
<accession>A0AC35TZD5</accession>
<proteinExistence type="predicted"/>
<reference evidence="2" key="1">
    <citation type="submission" date="2016-11" db="UniProtKB">
        <authorList>
            <consortium name="WormBaseParasite"/>
        </authorList>
    </citation>
    <scope>IDENTIFICATION</scope>
    <source>
        <strain evidence="2">KR3021</strain>
    </source>
</reference>
<evidence type="ECO:0000313" key="2">
    <source>
        <dbReference type="WBParaSite" id="RSKR_0000552350.1"/>
    </source>
</evidence>
<sequence>MISQMVNIIEGVPLTTDPAFHEFLIHFNDNELILDSKFIIQRLDKKHLFIDGAMNRELPKQFKTLMEKNSSNQYLNSCKYLRNKQLMFNGKMLDYIFALNFASGKVQIAMKKKDFEEWKRVVL</sequence>
<name>A0AC35TZD5_9BILA</name>
<dbReference type="WBParaSite" id="RSKR_0000552350.1">
    <property type="protein sequence ID" value="RSKR_0000552350.1"/>
    <property type="gene ID" value="RSKR_0000552350"/>
</dbReference>
<evidence type="ECO:0000313" key="1">
    <source>
        <dbReference type="Proteomes" id="UP000095286"/>
    </source>
</evidence>